<evidence type="ECO:0000313" key="3">
    <source>
        <dbReference type="Proteomes" id="UP000076532"/>
    </source>
</evidence>
<dbReference type="EMBL" id="KV417577">
    <property type="protein sequence ID" value="KZP17929.1"/>
    <property type="molecule type" value="Genomic_DNA"/>
</dbReference>
<keyword evidence="3" id="KW-1185">Reference proteome</keyword>
<dbReference type="AlphaFoldDB" id="A0A166GKJ3"/>
<reference evidence="1 3" key="1">
    <citation type="journal article" date="2016" name="Mol. Biol. Evol.">
        <title>Comparative Genomics of Early-Diverging Mushroom-Forming Fungi Provides Insights into the Origins of Lignocellulose Decay Capabilities.</title>
        <authorList>
            <person name="Nagy L.G."/>
            <person name="Riley R."/>
            <person name="Tritt A."/>
            <person name="Adam C."/>
            <person name="Daum C."/>
            <person name="Floudas D."/>
            <person name="Sun H."/>
            <person name="Yadav J.S."/>
            <person name="Pangilinan J."/>
            <person name="Larsson K.H."/>
            <person name="Matsuura K."/>
            <person name="Barry K."/>
            <person name="Labutti K."/>
            <person name="Kuo R."/>
            <person name="Ohm R.A."/>
            <person name="Bhattacharya S.S."/>
            <person name="Shirouzu T."/>
            <person name="Yoshinaga Y."/>
            <person name="Martin F.M."/>
            <person name="Grigoriev I.V."/>
            <person name="Hibbett D.S."/>
        </authorList>
    </citation>
    <scope>NUCLEOTIDE SEQUENCE [LARGE SCALE GENOMIC DNA]</scope>
    <source>
        <strain evidence="1 3">CBS 109695</strain>
    </source>
</reference>
<evidence type="ECO:0000313" key="2">
    <source>
        <dbReference type="EMBL" id="KZP17933.1"/>
    </source>
</evidence>
<gene>
    <name evidence="1" type="ORF">FIBSPDRAFT_864286</name>
    <name evidence="2" type="ORF">FIBSPDRAFT_864310</name>
</gene>
<protein>
    <submittedName>
        <fullName evidence="1">Uncharacterized protein</fullName>
    </submittedName>
</protein>
<dbReference type="EMBL" id="KV417577">
    <property type="protein sequence ID" value="KZP17933.1"/>
    <property type="molecule type" value="Genomic_DNA"/>
</dbReference>
<organism evidence="1 3">
    <name type="scientific">Athelia psychrophila</name>
    <dbReference type="NCBI Taxonomy" id="1759441"/>
    <lineage>
        <taxon>Eukaryota</taxon>
        <taxon>Fungi</taxon>
        <taxon>Dikarya</taxon>
        <taxon>Basidiomycota</taxon>
        <taxon>Agaricomycotina</taxon>
        <taxon>Agaricomycetes</taxon>
        <taxon>Agaricomycetidae</taxon>
        <taxon>Atheliales</taxon>
        <taxon>Atheliaceae</taxon>
        <taxon>Athelia</taxon>
    </lineage>
</organism>
<name>A0A166GKJ3_9AGAM</name>
<evidence type="ECO:0000313" key="1">
    <source>
        <dbReference type="EMBL" id="KZP17929.1"/>
    </source>
</evidence>
<accession>A0A166GKJ3</accession>
<sequence>MSVEVNSHGDWYSHTSGGNMMDDEDYMMDDEDHTARAARREEEREDKGREVGSFRMRDTVEIGLLIYVWWLTAKNWDTVGFGIFAEVPGPRRIQRQAETNQSWAKKGCHCKLCTVNDVWSIRSFGGQLRGIAQAGRAWL</sequence>
<proteinExistence type="predicted"/>
<dbReference type="Proteomes" id="UP000076532">
    <property type="component" value="Unassembled WGS sequence"/>
</dbReference>